<feature type="compositionally biased region" description="Basic and acidic residues" evidence="1">
    <location>
        <begin position="54"/>
        <end position="64"/>
    </location>
</feature>
<sequence length="105" mass="12234">MKKNKRSGQNPELNSQTTSMKSMLSERGRTKSSEEKMNRRKQKPADYTEDDREPPESKADHIVLKEPLVPEARYRKRSSKGKTNSLFFFLATHFHGVMQNDNLSY</sequence>
<accession>A0A816Y1J1</accession>
<feature type="region of interest" description="Disordered" evidence="1">
    <location>
        <begin position="1"/>
        <end position="80"/>
    </location>
</feature>
<name>A0A816Y1J1_BRANA</name>
<feature type="compositionally biased region" description="Polar residues" evidence="1">
    <location>
        <begin position="7"/>
        <end position="22"/>
    </location>
</feature>
<dbReference type="Proteomes" id="UP001295469">
    <property type="component" value="Chromosome A01"/>
</dbReference>
<proteinExistence type="predicted"/>
<evidence type="ECO:0000256" key="1">
    <source>
        <dbReference type="SAM" id="MobiDB-lite"/>
    </source>
</evidence>
<gene>
    <name evidence="2" type="ORF">DARMORV10_A01P32200.1</name>
</gene>
<protein>
    <submittedName>
        <fullName evidence="2">(rape) hypothetical protein</fullName>
    </submittedName>
</protein>
<evidence type="ECO:0000313" key="2">
    <source>
        <dbReference type="EMBL" id="CAF2153422.1"/>
    </source>
</evidence>
<organism evidence="2">
    <name type="scientific">Brassica napus</name>
    <name type="common">Rape</name>
    <dbReference type="NCBI Taxonomy" id="3708"/>
    <lineage>
        <taxon>Eukaryota</taxon>
        <taxon>Viridiplantae</taxon>
        <taxon>Streptophyta</taxon>
        <taxon>Embryophyta</taxon>
        <taxon>Tracheophyta</taxon>
        <taxon>Spermatophyta</taxon>
        <taxon>Magnoliopsida</taxon>
        <taxon>eudicotyledons</taxon>
        <taxon>Gunneridae</taxon>
        <taxon>Pentapetalae</taxon>
        <taxon>rosids</taxon>
        <taxon>malvids</taxon>
        <taxon>Brassicales</taxon>
        <taxon>Brassicaceae</taxon>
        <taxon>Brassiceae</taxon>
        <taxon>Brassica</taxon>
    </lineage>
</organism>
<dbReference type="EMBL" id="HG994355">
    <property type="protein sequence ID" value="CAF2153422.1"/>
    <property type="molecule type" value="Genomic_DNA"/>
</dbReference>
<dbReference type="AlphaFoldDB" id="A0A816Y1J1"/>
<feature type="compositionally biased region" description="Basic and acidic residues" evidence="1">
    <location>
        <begin position="24"/>
        <end position="37"/>
    </location>
</feature>
<reference evidence="2" key="1">
    <citation type="submission" date="2021-01" db="EMBL/GenBank/DDBJ databases">
        <authorList>
            <consortium name="Genoscope - CEA"/>
            <person name="William W."/>
        </authorList>
    </citation>
    <scope>NUCLEOTIDE SEQUENCE</scope>
</reference>